<dbReference type="Proteomes" id="UP001501508">
    <property type="component" value="Unassembled WGS sequence"/>
</dbReference>
<dbReference type="SUPFAM" id="SSF52266">
    <property type="entry name" value="SGNH hydrolase"/>
    <property type="match status" value="1"/>
</dbReference>
<dbReference type="InterPro" id="IPR013830">
    <property type="entry name" value="SGNH_hydro"/>
</dbReference>
<name>A0ABP8LRX3_9BACT</name>
<sequence>MFSKTYMLKKRQLLLCFGLFCWLTGAITPLTAQNTGKFGALEFGHQQRIVFLGGSLFENELANGYLEFALSSRWPDRNLTFRNLGWTGDNVYAEARSTFSNPPTAYQQLFQQIRAAKPNYVFIAYGGVESEKGNEGLEHFMKGLEIIIDSVDALGAQTILLSTIPVKMAGSPENTQLQNQNLELYAGGIARIAGKRNKRYVDFYRPVMEKRDHLFLDNGIHLNQDGYYFLAQLLEKSLGWPTRGEKIVITSSGKSANAQNATILTNKGDQVRFGVEEKLLPLPVPSSDRISPEAAVTFQINGLKKGFYTLTENGKQLITASAAEWAKGITPDHGISMAQSEKIRDFIVKKNDLFFQQYRPLNRTYILGFRAYEQGRHKQGLQDLDFIITWLEGQISLHRKPVAKVYEISPVK</sequence>
<dbReference type="EMBL" id="BAABEY010000005">
    <property type="protein sequence ID" value="GAA4433384.1"/>
    <property type="molecule type" value="Genomic_DNA"/>
</dbReference>
<gene>
    <name evidence="3" type="ORF">GCM10023091_06860</name>
</gene>
<evidence type="ECO:0000313" key="3">
    <source>
        <dbReference type="EMBL" id="GAA4433384.1"/>
    </source>
</evidence>
<dbReference type="PANTHER" id="PTHR14209:SF19">
    <property type="entry name" value="ISOAMYL ACETATE-HYDROLYZING ESTERASE 1 HOMOLOG"/>
    <property type="match status" value="1"/>
</dbReference>
<dbReference type="PANTHER" id="PTHR14209">
    <property type="entry name" value="ISOAMYL ACETATE-HYDROLYZING ESTERASE 1"/>
    <property type="match status" value="1"/>
</dbReference>
<feature type="domain" description="SGNH hydrolase-type esterase" evidence="2">
    <location>
        <begin position="53"/>
        <end position="227"/>
    </location>
</feature>
<keyword evidence="1" id="KW-0732">Signal</keyword>
<dbReference type="InterPro" id="IPR036514">
    <property type="entry name" value="SGNH_hydro_sf"/>
</dbReference>
<organism evidence="3 4">
    <name type="scientific">Ravibacter arvi</name>
    <dbReference type="NCBI Taxonomy" id="2051041"/>
    <lineage>
        <taxon>Bacteria</taxon>
        <taxon>Pseudomonadati</taxon>
        <taxon>Bacteroidota</taxon>
        <taxon>Cytophagia</taxon>
        <taxon>Cytophagales</taxon>
        <taxon>Spirosomataceae</taxon>
        <taxon>Ravibacter</taxon>
    </lineage>
</organism>
<comment type="caution">
    <text evidence="3">The sequence shown here is derived from an EMBL/GenBank/DDBJ whole genome shotgun (WGS) entry which is preliminary data.</text>
</comment>
<dbReference type="InterPro" id="IPR045136">
    <property type="entry name" value="Iah1-like"/>
</dbReference>
<feature type="signal peptide" evidence="1">
    <location>
        <begin position="1"/>
        <end position="32"/>
    </location>
</feature>
<evidence type="ECO:0000313" key="4">
    <source>
        <dbReference type="Proteomes" id="UP001501508"/>
    </source>
</evidence>
<evidence type="ECO:0000259" key="2">
    <source>
        <dbReference type="Pfam" id="PF13472"/>
    </source>
</evidence>
<dbReference type="Gene3D" id="3.40.50.1110">
    <property type="entry name" value="SGNH hydrolase"/>
    <property type="match status" value="1"/>
</dbReference>
<feature type="chain" id="PRO_5046886934" description="SGNH hydrolase-type esterase domain-containing protein" evidence="1">
    <location>
        <begin position="33"/>
        <end position="412"/>
    </location>
</feature>
<proteinExistence type="predicted"/>
<keyword evidence="4" id="KW-1185">Reference proteome</keyword>
<protein>
    <recommendedName>
        <fullName evidence="2">SGNH hydrolase-type esterase domain-containing protein</fullName>
    </recommendedName>
</protein>
<reference evidence="4" key="1">
    <citation type="journal article" date="2019" name="Int. J. Syst. Evol. Microbiol.">
        <title>The Global Catalogue of Microorganisms (GCM) 10K type strain sequencing project: providing services to taxonomists for standard genome sequencing and annotation.</title>
        <authorList>
            <consortium name="The Broad Institute Genomics Platform"/>
            <consortium name="The Broad Institute Genome Sequencing Center for Infectious Disease"/>
            <person name="Wu L."/>
            <person name="Ma J."/>
        </authorList>
    </citation>
    <scope>NUCLEOTIDE SEQUENCE [LARGE SCALE GENOMIC DNA]</scope>
    <source>
        <strain evidence="4">JCM 31920</strain>
    </source>
</reference>
<evidence type="ECO:0000256" key="1">
    <source>
        <dbReference type="SAM" id="SignalP"/>
    </source>
</evidence>
<dbReference type="Pfam" id="PF13472">
    <property type="entry name" value="Lipase_GDSL_2"/>
    <property type="match status" value="1"/>
</dbReference>
<accession>A0ABP8LRX3</accession>